<keyword evidence="4 12" id="KW-0812">Transmembrane</keyword>
<dbReference type="GO" id="GO:0045259">
    <property type="term" value="C:proton-transporting ATP synthase complex"/>
    <property type="evidence" value="ECO:0007669"/>
    <property type="project" value="UniProtKB-KW"/>
</dbReference>
<dbReference type="GO" id="GO:0005886">
    <property type="term" value="C:plasma membrane"/>
    <property type="evidence" value="ECO:0007669"/>
    <property type="project" value="UniProtKB-SubCell"/>
</dbReference>
<evidence type="ECO:0000256" key="3">
    <source>
        <dbReference type="ARBA" id="ARBA00022547"/>
    </source>
</evidence>
<evidence type="ECO:0000256" key="6">
    <source>
        <dbReference type="ARBA" id="ARBA00022989"/>
    </source>
</evidence>
<comment type="caution">
    <text evidence="15">The sequence shown here is derived from an EMBL/GenBank/DDBJ whole genome shotgun (WGS) entry which is preliminary data.</text>
</comment>
<reference evidence="15 16" key="1">
    <citation type="submission" date="2019-05" db="EMBL/GenBank/DDBJ databases">
        <title>Culicoidintestinum kansasii gen. nov., sp. nov. from the gastrointestinal tract of the biting midge, Culicoides sonorensis.</title>
        <authorList>
            <person name="Neupane S."/>
            <person name="Ghosh A."/>
            <person name="Gunther S."/>
            <person name="Martin K."/>
            <person name="Zurek L."/>
        </authorList>
    </citation>
    <scope>NUCLEOTIDE SEQUENCE [LARGE SCALE GENOMIC DNA]</scope>
    <source>
        <strain evidence="15 16">CS-1</strain>
    </source>
</reference>
<comment type="function">
    <text evidence="10 12">F(1)F(0) ATP synthase produces ATP from ADP in the presence of a proton or sodium gradient. F-type ATPases consist of two structural domains, F(1) containing the extramembraneous catalytic core and F(0) containing the membrane proton channel, linked together by a central stalk and a peripheral stalk. During catalysis, ATP synthesis in the catalytic domain of F(1) is coupled via a rotary mechanism of the central stalk subunits to proton translocation.</text>
</comment>
<evidence type="ECO:0000256" key="5">
    <source>
        <dbReference type="ARBA" id="ARBA00022781"/>
    </source>
</evidence>
<dbReference type="HAMAP" id="MF_01398">
    <property type="entry name" value="ATP_synth_b_bprime"/>
    <property type="match status" value="1"/>
</dbReference>
<evidence type="ECO:0000256" key="10">
    <source>
        <dbReference type="ARBA" id="ARBA00025198"/>
    </source>
</evidence>
<dbReference type="RefSeq" id="WP_138189710.1">
    <property type="nucleotide sequence ID" value="NZ_VBWP01000001.1"/>
</dbReference>
<dbReference type="CDD" id="cd06503">
    <property type="entry name" value="ATP-synt_Fo_b"/>
    <property type="match status" value="1"/>
</dbReference>
<keyword evidence="14" id="KW-0175">Coiled coil</keyword>
<dbReference type="InterPro" id="IPR005864">
    <property type="entry name" value="ATP_synth_F0_bsu_bac"/>
</dbReference>
<keyword evidence="3 12" id="KW-0138">CF(0)</keyword>
<dbReference type="EMBL" id="VBWP01000001">
    <property type="protein sequence ID" value="TLG77098.1"/>
    <property type="molecule type" value="Genomic_DNA"/>
</dbReference>
<dbReference type="GO" id="GO:0046961">
    <property type="term" value="F:proton-transporting ATPase activity, rotational mechanism"/>
    <property type="evidence" value="ECO:0007669"/>
    <property type="project" value="TreeGrafter"/>
</dbReference>
<evidence type="ECO:0000256" key="8">
    <source>
        <dbReference type="ARBA" id="ARBA00023136"/>
    </source>
</evidence>
<protein>
    <recommendedName>
        <fullName evidence="12">ATP synthase subunit b</fullName>
    </recommendedName>
    <alternativeName>
        <fullName evidence="12">ATP synthase F(0) sector subunit b</fullName>
    </alternativeName>
    <alternativeName>
        <fullName evidence="12">ATPase subunit I</fullName>
    </alternativeName>
    <alternativeName>
        <fullName evidence="12">F-type ATPase subunit b</fullName>
        <shortName evidence="12">F-ATPase subunit b</shortName>
    </alternativeName>
</protein>
<evidence type="ECO:0000256" key="9">
    <source>
        <dbReference type="ARBA" id="ARBA00023310"/>
    </source>
</evidence>
<accession>A0A5R8QGH5</accession>
<evidence type="ECO:0000256" key="7">
    <source>
        <dbReference type="ARBA" id="ARBA00023065"/>
    </source>
</evidence>
<dbReference type="InterPro" id="IPR050059">
    <property type="entry name" value="ATP_synthase_B_chain"/>
</dbReference>
<dbReference type="AlphaFoldDB" id="A0A5R8QGH5"/>
<comment type="subcellular location">
    <subcellularLocation>
        <location evidence="12">Cell membrane</location>
        <topology evidence="12">Single-pass membrane protein</topology>
    </subcellularLocation>
    <subcellularLocation>
        <location evidence="11">Endomembrane system</location>
        <topology evidence="11">Single-pass membrane protein</topology>
    </subcellularLocation>
</comment>
<keyword evidence="16" id="KW-1185">Reference proteome</keyword>
<dbReference type="PANTHER" id="PTHR33445">
    <property type="entry name" value="ATP SYNTHASE SUBUNIT B', CHLOROPLASTIC"/>
    <property type="match status" value="1"/>
</dbReference>
<comment type="subunit">
    <text evidence="12">F-type ATPases have 2 components, F(1) - the catalytic core - and F(0) - the membrane proton channel. F(1) has five subunits: alpha(3), beta(3), gamma(1), delta(1), epsilon(1). F(0) has three main subunits: a(1), b(2) and c(10-14). The alpha and beta chains form an alternating ring which encloses part of the gamma chain. F(1) is attached to F(0) by a central stalk formed by the gamma and epsilon chains, while a peripheral stalk is formed by the delta and b chains.</text>
</comment>
<dbReference type="FunCoup" id="A0A5R8QGH5">
    <property type="interactions" value="79"/>
</dbReference>
<sequence>MNQDVLNAIINLVIQVSTIAALGIVIYLVAWKPLMAMLDKRAETISKDVEDAEISNQEAQKLKIEARDKLQEIQSSASSVINDAKQMADKMQTDAEMQLQETLKKRQNDFDEQLRVEKQRAREEVAAQVVELSMAVAKTYLQDNVDQKDTEARMSELTKKLVNSNE</sequence>
<keyword evidence="6 12" id="KW-1133">Transmembrane helix</keyword>
<evidence type="ECO:0000256" key="4">
    <source>
        <dbReference type="ARBA" id="ARBA00022692"/>
    </source>
</evidence>
<comment type="function">
    <text evidence="12">Component of the F(0) channel, it forms part of the peripheral stalk, linking F(1) to F(0).</text>
</comment>
<dbReference type="PANTHER" id="PTHR33445:SF2">
    <property type="entry name" value="ATP SYNTHASE SUBUNIT B', CHLOROPLASTIC"/>
    <property type="match status" value="1"/>
</dbReference>
<evidence type="ECO:0000256" key="14">
    <source>
        <dbReference type="SAM" id="Coils"/>
    </source>
</evidence>
<dbReference type="GO" id="GO:0046933">
    <property type="term" value="F:proton-transporting ATP synthase activity, rotational mechanism"/>
    <property type="evidence" value="ECO:0007669"/>
    <property type="project" value="UniProtKB-UniRule"/>
</dbReference>
<gene>
    <name evidence="12 15" type="primary">atpF</name>
    <name evidence="15" type="ORF">FEZ08_00335</name>
</gene>
<keyword evidence="9 12" id="KW-0066">ATP synthesis</keyword>
<keyword evidence="5 12" id="KW-0375">Hydrogen ion transport</keyword>
<evidence type="ECO:0000313" key="15">
    <source>
        <dbReference type="EMBL" id="TLG77098.1"/>
    </source>
</evidence>
<keyword evidence="7 12" id="KW-0406">Ion transport</keyword>
<feature type="coiled-coil region" evidence="14">
    <location>
        <begin position="42"/>
        <end position="101"/>
    </location>
</feature>
<comment type="similarity">
    <text evidence="1 12 13">Belongs to the ATPase B chain family.</text>
</comment>
<keyword evidence="12" id="KW-1003">Cell membrane</keyword>
<dbReference type="Pfam" id="PF00430">
    <property type="entry name" value="ATP-synt_B"/>
    <property type="match status" value="1"/>
</dbReference>
<keyword evidence="2 12" id="KW-0813">Transport</keyword>
<dbReference type="InParanoid" id="A0A5R8QGH5"/>
<keyword evidence="8 12" id="KW-0472">Membrane</keyword>
<evidence type="ECO:0000313" key="16">
    <source>
        <dbReference type="Proteomes" id="UP000306912"/>
    </source>
</evidence>
<proteinExistence type="inferred from homology"/>
<evidence type="ECO:0000256" key="1">
    <source>
        <dbReference type="ARBA" id="ARBA00005513"/>
    </source>
</evidence>
<dbReference type="NCBIfam" id="TIGR01144">
    <property type="entry name" value="ATP_synt_b"/>
    <property type="match status" value="1"/>
</dbReference>
<dbReference type="GO" id="GO:0012505">
    <property type="term" value="C:endomembrane system"/>
    <property type="evidence" value="ECO:0007669"/>
    <property type="project" value="UniProtKB-SubCell"/>
</dbReference>
<feature type="transmembrane region" description="Helical" evidence="12">
    <location>
        <begin position="12"/>
        <end position="31"/>
    </location>
</feature>
<evidence type="ECO:0000256" key="12">
    <source>
        <dbReference type="HAMAP-Rule" id="MF_01398"/>
    </source>
</evidence>
<name>A0A5R8QGH5_9FIRM</name>
<organism evidence="15 16">
    <name type="scientific">Culicoidibacter larvae</name>
    <dbReference type="NCBI Taxonomy" id="2579976"/>
    <lineage>
        <taxon>Bacteria</taxon>
        <taxon>Bacillati</taxon>
        <taxon>Bacillota</taxon>
        <taxon>Culicoidibacteria</taxon>
        <taxon>Culicoidibacterales</taxon>
        <taxon>Culicoidibacteraceae</taxon>
        <taxon>Culicoidibacter</taxon>
    </lineage>
</organism>
<evidence type="ECO:0000256" key="2">
    <source>
        <dbReference type="ARBA" id="ARBA00022448"/>
    </source>
</evidence>
<evidence type="ECO:0000256" key="13">
    <source>
        <dbReference type="RuleBase" id="RU003848"/>
    </source>
</evidence>
<evidence type="ECO:0000256" key="11">
    <source>
        <dbReference type="ARBA" id="ARBA00037847"/>
    </source>
</evidence>
<dbReference type="Proteomes" id="UP000306912">
    <property type="component" value="Unassembled WGS sequence"/>
</dbReference>
<dbReference type="InterPro" id="IPR002146">
    <property type="entry name" value="ATP_synth_b/b'su_bac/chlpt"/>
</dbReference>
<dbReference type="OrthoDB" id="282095at2"/>